<accession>A0AAW9W971</accession>
<name>A0AAW9W971_STREE</name>
<organism evidence="1 2">
    <name type="scientific">Streptococcus pneumoniae</name>
    <dbReference type="NCBI Taxonomy" id="1313"/>
    <lineage>
        <taxon>Bacteria</taxon>
        <taxon>Bacillati</taxon>
        <taxon>Bacillota</taxon>
        <taxon>Bacilli</taxon>
        <taxon>Lactobacillales</taxon>
        <taxon>Streptococcaceae</taxon>
        <taxon>Streptococcus</taxon>
    </lineage>
</organism>
<feature type="non-terminal residue" evidence="1">
    <location>
        <position position="61"/>
    </location>
</feature>
<dbReference type="EMBL" id="WNHN01000781">
    <property type="protein sequence ID" value="MTV78258.1"/>
    <property type="molecule type" value="Genomic_DNA"/>
</dbReference>
<protein>
    <submittedName>
        <fullName evidence="1">Uncharacterized protein</fullName>
    </submittedName>
</protein>
<evidence type="ECO:0000313" key="1">
    <source>
        <dbReference type="EMBL" id="MTV78258.1"/>
    </source>
</evidence>
<dbReference type="RefSeq" id="WP_155459097.1">
    <property type="nucleotide sequence ID" value="NZ_WNHN01000781.1"/>
</dbReference>
<sequence>MLVGNRTVLHKSPGRFLSGTVASSERSNFSRPGMLAGRFEQMSKLAAVTNGHLAQSAWALP</sequence>
<gene>
    <name evidence="1" type="ORF">GM535_13670</name>
</gene>
<comment type="caution">
    <text evidence="1">The sequence shown here is derived from an EMBL/GenBank/DDBJ whole genome shotgun (WGS) entry which is preliminary data.</text>
</comment>
<reference evidence="1" key="1">
    <citation type="submission" date="2019-11" db="EMBL/GenBank/DDBJ databases">
        <title>Growth characteristics of pneumococcus vary with the chemical composition of the capsule and with environmental conditions.</title>
        <authorList>
            <person name="Tothpal A."/>
            <person name="Desobry K."/>
            <person name="Joshi S."/>
            <person name="Wyllie A.L."/>
            <person name="Weinberger D.M."/>
        </authorList>
    </citation>
    <scope>NUCLEOTIDE SEQUENCE</scope>
    <source>
        <strain evidence="1">Pnumococcus10A</strain>
    </source>
</reference>
<proteinExistence type="predicted"/>
<dbReference type="Proteomes" id="UP000729182">
    <property type="component" value="Unassembled WGS sequence"/>
</dbReference>
<evidence type="ECO:0000313" key="2">
    <source>
        <dbReference type="Proteomes" id="UP000729182"/>
    </source>
</evidence>
<dbReference type="AlphaFoldDB" id="A0AAW9W971"/>